<organism evidence="5 6">
    <name type="scientific">Wujia chipingensis</name>
    <dbReference type="NCBI Taxonomy" id="2763670"/>
    <lineage>
        <taxon>Bacteria</taxon>
        <taxon>Bacillati</taxon>
        <taxon>Bacillota</taxon>
        <taxon>Clostridia</taxon>
        <taxon>Lachnospirales</taxon>
        <taxon>Lachnospiraceae</taxon>
        <taxon>Wujia</taxon>
    </lineage>
</organism>
<dbReference type="KEGG" id="wcp:H9Q76_03750"/>
<gene>
    <name evidence="5" type="ORF">H9Q76_03750</name>
</gene>
<accession>A0A7G9FPC4</accession>
<sequence length="292" mass="34021">MHYKEVKAILSPQNGLNIYRGCSYSCVFCDARSTCHRMDHEFEDIEVKAHAVDMLEYALKKKRTRSMIQIGSSSEPYIPLEEELQLVRRCLNQIERFDFGLVLHTHSMLALRDIDILDKINRKTKCIVIVRLSTYDDSLAKKLEPGTSLPSERFSLMQQLTERGITVIVNLAPILPFINDDMENIQGLLSYCVKAGVYGILTDKMCPVLREGNRERFYQQLYKNFPDIYDQYEAVYADEKTLKTKNYTEIMACIRETCEAHGIQYDKEELLRFTREYKNKTIGTQLSLFDMM</sequence>
<dbReference type="GO" id="GO:0051536">
    <property type="term" value="F:iron-sulfur cluster binding"/>
    <property type="evidence" value="ECO:0007669"/>
    <property type="project" value="UniProtKB-KW"/>
</dbReference>
<evidence type="ECO:0000256" key="3">
    <source>
        <dbReference type="ARBA" id="ARBA00023014"/>
    </source>
</evidence>
<evidence type="ECO:0000313" key="5">
    <source>
        <dbReference type="EMBL" id="QNM00406.1"/>
    </source>
</evidence>
<keyword evidence="3" id="KW-0411">Iron-sulfur</keyword>
<dbReference type="InterPro" id="IPR007197">
    <property type="entry name" value="rSAM"/>
</dbReference>
<dbReference type="EMBL" id="CP060632">
    <property type="protein sequence ID" value="QNM00406.1"/>
    <property type="molecule type" value="Genomic_DNA"/>
</dbReference>
<dbReference type="GO" id="GO:0003824">
    <property type="term" value="F:catalytic activity"/>
    <property type="evidence" value="ECO:0007669"/>
    <property type="project" value="InterPro"/>
</dbReference>
<evidence type="ECO:0000256" key="2">
    <source>
        <dbReference type="ARBA" id="ARBA00023004"/>
    </source>
</evidence>
<evidence type="ECO:0000259" key="4">
    <source>
        <dbReference type="Pfam" id="PF04055"/>
    </source>
</evidence>
<reference evidence="5 6" key="1">
    <citation type="submission" date="2020-08" db="EMBL/GenBank/DDBJ databases">
        <authorList>
            <person name="Liu C."/>
            <person name="Sun Q."/>
        </authorList>
    </citation>
    <scope>NUCLEOTIDE SEQUENCE [LARGE SCALE GENOMIC DNA]</scope>
    <source>
        <strain evidence="5 6">NSJ-4</strain>
    </source>
</reference>
<dbReference type="Proteomes" id="UP000515819">
    <property type="component" value="Chromosome"/>
</dbReference>
<dbReference type="Gene3D" id="3.80.30.30">
    <property type="match status" value="1"/>
</dbReference>
<proteinExistence type="predicted"/>
<name>A0A7G9FPC4_9FIRM</name>
<dbReference type="PANTHER" id="PTHR43432">
    <property type="entry name" value="SLR0285 PROTEIN"/>
    <property type="match status" value="1"/>
</dbReference>
<protein>
    <submittedName>
        <fullName evidence="5">Radical SAM protein</fullName>
    </submittedName>
</protein>
<dbReference type="SUPFAM" id="SSF102114">
    <property type="entry name" value="Radical SAM enzymes"/>
    <property type="match status" value="1"/>
</dbReference>
<dbReference type="InterPro" id="IPR058240">
    <property type="entry name" value="rSAM_sf"/>
</dbReference>
<keyword evidence="2" id="KW-0408">Iron</keyword>
<dbReference type="InterPro" id="IPR040086">
    <property type="entry name" value="MJ0683-like"/>
</dbReference>
<dbReference type="SFLD" id="SFLDG01084">
    <property type="entry name" value="Uncharacterised_Radical_SAM_Su"/>
    <property type="match status" value="1"/>
</dbReference>
<dbReference type="CDD" id="cd01335">
    <property type="entry name" value="Radical_SAM"/>
    <property type="match status" value="1"/>
</dbReference>
<dbReference type="PANTHER" id="PTHR43432:SF5">
    <property type="entry name" value="ELP3_MIAA_NIFB-LIKE RADICAL SAM CORE DOMAIN-CONTAINING PROTEIN"/>
    <property type="match status" value="1"/>
</dbReference>
<dbReference type="Pfam" id="PF04055">
    <property type="entry name" value="Radical_SAM"/>
    <property type="match status" value="1"/>
</dbReference>
<dbReference type="GO" id="GO:0046872">
    <property type="term" value="F:metal ion binding"/>
    <property type="evidence" value="ECO:0007669"/>
    <property type="project" value="UniProtKB-KW"/>
</dbReference>
<dbReference type="AlphaFoldDB" id="A0A7G9FPC4"/>
<keyword evidence="1" id="KW-0479">Metal-binding</keyword>
<feature type="domain" description="Radical SAM core" evidence="4">
    <location>
        <begin position="17"/>
        <end position="185"/>
    </location>
</feature>
<dbReference type="SFLD" id="SFLDS00029">
    <property type="entry name" value="Radical_SAM"/>
    <property type="match status" value="1"/>
</dbReference>
<evidence type="ECO:0000313" key="6">
    <source>
        <dbReference type="Proteomes" id="UP000515819"/>
    </source>
</evidence>
<dbReference type="RefSeq" id="WP_021984395.1">
    <property type="nucleotide sequence ID" value="NZ_CP060632.1"/>
</dbReference>
<evidence type="ECO:0000256" key="1">
    <source>
        <dbReference type="ARBA" id="ARBA00022723"/>
    </source>
</evidence>
<keyword evidence="6" id="KW-1185">Reference proteome</keyword>